<protein>
    <submittedName>
        <fullName evidence="2">Uncharacterized protein</fullName>
    </submittedName>
</protein>
<keyword evidence="3" id="KW-1185">Reference proteome</keyword>
<reference evidence="2 3" key="1">
    <citation type="submission" date="2020-08" db="EMBL/GenBank/DDBJ databases">
        <title>Genome sequence of Rhizobiales bacterium strain IZ6.</title>
        <authorList>
            <person name="Nakai R."/>
            <person name="Naganuma T."/>
        </authorList>
    </citation>
    <scope>NUCLEOTIDE SEQUENCE [LARGE SCALE GENOMIC DNA]</scope>
    <source>
        <strain evidence="2 3">IZ6</strain>
    </source>
</reference>
<dbReference type="AlphaFoldDB" id="A0A6S6QRW4"/>
<dbReference type="KEGG" id="tso:IZ6_25340"/>
<evidence type="ECO:0000313" key="3">
    <source>
        <dbReference type="Proteomes" id="UP000515317"/>
    </source>
</evidence>
<organism evidence="2 3">
    <name type="scientific">Terrihabitans soli</name>
    <dbReference type="NCBI Taxonomy" id="708113"/>
    <lineage>
        <taxon>Bacteria</taxon>
        <taxon>Pseudomonadati</taxon>
        <taxon>Pseudomonadota</taxon>
        <taxon>Alphaproteobacteria</taxon>
        <taxon>Hyphomicrobiales</taxon>
        <taxon>Terrihabitans</taxon>
    </lineage>
</organism>
<evidence type="ECO:0000313" key="2">
    <source>
        <dbReference type="EMBL" id="BCJ91799.1"/>
    </source>
</evidence>
<sequence length="77" mass="8772">MTNTPAGIRQPRHYVILSFDGEREIGHGIVDWSDKEDRRKFARRSDKAMRAGHIVTTWKPNHNPNGGHHGQHGHAAR</sequence>
<dbReference type="RefSeq" id="WP_222875421.1">
    <property type="nucleotide sequence ID" value="NZ_AP023361.1"/>
</dbReference>
<name>A0A6S6QRW4_9HYPH</name>
<accession>A0A6S6QRW4</accession>
<evidence type="ECO:0000256" key="1">
    <source>
        <dbReference type="SAM" id="MobiDB-lite"/>
    </source>
</evidence>
<dbReference type="EMBL" id="AP023361">
    <property type="protein sequence ID" value="BCJ91799.1"/>
    <property type="molecule type" value="Genomic_DNA"/>
</dbReference>
<proteinExistence type="predicted"/>
<feature type="region of interest" description="Disordered" evidence="1">
    <location>
        <begin position="44"/>
        <end position="77"/>
    </location>
</feature>
<gene>
    <name evidence="2" type="ORF">IZ6_25340</name>
</gene>
<dbReference type="Proteomes" id="UP000515317">
    <property type="component" value="Chromosome"/>
</dbReference>